<evidence type="ECO:0000256" key="2">
    <source>
        <dbReference type="ARBA" id="ARBA00023008"/>
    </source>
</evidence>
<feature type="domain" description="Plastocyanin-like" evidence="6">
    <location>
        <begin position="496"/>
        <end position="592"/>
    </location>
</feature>
<dbReference type="Pfam" id="PF07732">
    <property type="entry name" value="Cu-oxidase_3"/>
    <property type="match status" value="1"/>
</dbReference>
<dbReference type="EMBL" id="PGCJ01000794">
    <property type="protein sequence ID" value="PLW20596.1"/>
    <property type="molecule type" value="Genomic_DNA"/>
</dbReference>
<dbReference type="InterPro" id="IPR001117">
    <property type="entry name" value="Cu-oxidase_2nd"/>
</dbReference>
<dbReference type="Proteomes" id="UP000235388">
    <property type="component" value="Unassembled WGS sequence"/>
</dbReference>
<dbReference type="Pfam" id="PF00394">
    <property type="entry name" value="Cu-oxidase"/>
    <property type="match status" value="1"/>
</dbReference>
<dbReference type="GO" id="GO:0005507">
    <property type="term" value="F:copper ion binding"/>
    <property type="evidence" value="ECO:0007669"/>
    <property type="project" value="InterPro"/>
</dbReference>
<dbReference type="STRING" id="200324.A0A2N5T533"/>
<feature type="domain" description="Plastocyanin-like" evidence="7">
    <location>
        <begin position="78"/>
        <end position="191"/>
    </location>
</feature>
<feature type="domain" description="Plastocyanin-like" evidence="5">
    <location>
        <begin position="206"/>
        <end position="351"/>
    </location>
</feature>
<evidence type="ECO:0000259" key="6">
    <source>
        <dbReference type="Pfam" id="PF07731"/>
    </source>
</evidence>
<comment type="caution">
    <text evidence="8">The sequence shown here is derived from an EMBL/GenBank/DDBJ whole genome shotgun (WGS) entry which is preliminary data.</text>
</comment>
<evidence type="ECO:0000256" key="1">
    <source>
        <dbReference type="ARBA" id="ARBA00010609"/>
    </source>
</evidence>
<dbReference type="AlphaFoldDB" id="A0A2N5T533"/>
<gene>
    <name evidence="8" type="ORF">PCANC_06029</name>
</gene>
<dbReference type="InterPro" id="IPR011706">
    <property type="entry name" value="Cu-oxidase_C"/>
</dbReference>
<dbReference type="Pfam" id="PF07731">
    <property type="entry name" value="Cu-oxidase_2"/>
    <property type="match status" value="1"/>
</dbReference>
<dbReference type="OrthoDB" id="2121828at2759"/>
<protein>
    <recommendedName>
        <fullName evidence="10">Laccase</fullName>
    </recommendedName>
</protein>
<feature type="compositionally biased region" description="Low complexity" evidence="4">
    <location>
        <begin position="14"/>
        <end position="29"/>
    </location>
</feature>
<dbReference type="InterPro" id="IPR011707">
    <property type="entry name" value="Cu-oxidase-like_N"/>
</dbReference>
<dbReference type="GO" id="GO:0016491">
    <property type="term" value="F:oxidoreductase activity"/>
    <property type="evidence" value="ECO:0007669"/>
    <property type="project" value="InterPro"/>
</dbReference>
<dbReference type="InterPro" id="IPR045087">
    <property type="entry name" value="Cu-oxidase_fam"/>
</dbReference>
<evidence type="ECO:0000259" key="7">
    <source>
        <dbReference type="Pfam" id="PF07732"/>
    </source>
</evidence>
<keyword evidence="2" id="KW-0186">Copper</keyword>
<comment type="similarity">
    <text evidence="1">Belongs to the multicopper oxidase family.</text>
</comment>
<feature type="region of interest" description="Disordered" evidence="4">
    <location>
        <begin position="1"/>
        <end position="29"/>
    </location>
</feature>
<name>A0A2N5T533_9BASI</name>
<evidence type="ECO:0008006" key="10">
    <source>
        <dbReference type="Google" id="ProtNLM"/>
    </source>
</evidence>
<evidence type="ECO:0000313" key="8">
    <source>
        <dbReference type="EMBL" id="PLW20596.1"/>
    </source>
</evidence>
<proteinExistence type="inferred from homology"/>
<keyword evidence="3" id="KW-0325">Glycoprotein</keyword>
<dbReference type="SUPFAM" id="SSF49503">
    <property type="entry name" value="Cupredoxins"/>
    <property type="match status" value="2"/>
</dbReference>
<keyword evidence="9" id="KW-1185">Reference proteome</keyword>
<evidence type="ECO:0000259" key="5">
    <source>
        <dbReference type="Pfam" id="PF00394"/>
    </source>
</evidence>
<dbReference type="Gene3D" id="2.60.40.420">
    <property type="entry name" value="Cupredoxins - blue copper proteins"/>
    <property type="match status" value="3"/>
</dbReference>
<evidence type="ECO:0000313" key="9">
    <source>
        <dbReference type="Proteomes" id="UP000235388"/>
    </source>
</evidence>
<evidence type="ECO:0000256" key="4">
    <source>
        <dbReference type="SAM" id="MobiDB-lite"/>
    </source>
</evidence>
<evidence type="ECO:0000256" key="3">
    <source>
        <dbReference type="ARBA" id="ARBA00023180"/>
    </source>
</evidence>
<dbReference type="CDD" id="cd13857">
    <property type="entry name" value="CuRO_1_Diphenol_Ox"/>
    <property type="match status" value="1"/>
</dbReference>
<dbReference type="InterPro" id="IPR008972">
    <property type="entry name" value="Cupredoxin"/>
</dbReference>
<sequence length="614" mass="68056">MLFKQTDSMGLRASRVSSYTTKESSSTTGSWSYAENLTYSRTTSNSAGTVQVNTPSLVLQKDHIVTDIPQVRQYDWVVENKTASFDGFVRNVFVINNQFPGPLIEANEGDTIVVNVRNELNVPLSMHWHGLYQRGTQWMDGPAGVTQCPLQPGTSFTYQFTVKDQFGTFWYHAHYGALLADGISGPLIIHSLRDPLVRGRDFDHDQILFMNDWYHDPSTTITRKLLSTEGYNGTLAAPSPNTALLNGVGFFNCEKYANGQPCQTNYNRLRIQVPPKQRSRIRLIQAGSHALFKVSVDGHPLEVIEADATPVRSSELFHRVSLHNAERYSVILDTRADSEGDSFYLRASMDTDCFAWLAPGMDTPEGNTALAVVQVSSSPIANTNLQARMPIPNTKDWPDETDGQCIDLDQTKLSPRINPNLNSNSLGRVYYNTSFGVIIDHSVQKGPKNALGRFFVDNTTWISHESQPLLHQLLNGGRGSFNLSEVATQTILQPGIWDVVVNNLDQAIDHPLHLHGVDSCWVASGNGTLTEENAQSAQYHLENPICRDVHVVPGGTYAVMRIKADNPGVWMIHCHIDWHLAAGFAGMLVIQPDILKQTTLPQANQDLCPKGGTN</sequence>
<accession>A0A2N5T533</accession>
<dbReference type="PANTHER" id="PTHR11709">
    <property type="entry name" value="MULTI-COPPER OXIDASE"/>
    <property type="match status" value="1"/>
</dbReference>
<organism evidence="8 9">
    <name type="scientific">Puccinia coronata f. sp. avenae</name>
    <dbReference type="NCBI Taxonomy" id="200324"/>
    <lineage>
        <taxon>Eukaryota</taxon>
        <taxon>Fungi</taxon>
        <taxon>Dikarya</taxon>
        <taxon>Basidiomycota</taxon>
        <taxon>Pucciniomycotina</taxon>
        <taxon>Pucciniomycetes</taxon>
        <taxon>Pucciniales</taxon>
        <taxon>Pucciniaceae</taxon>
        <taxon>Puccinia</taxon>
    </lineage>
</organism>
<dbReference type="CDD" id="cd13904">
    <property type="entry name" value="CuRO_3_Diphenol_Ox"/>
    <property type="match status" value="1"/>
</dbReference>
<dbReference type="PANTHER" id="PTHR11709:SF414">
    <property type="entry name" value="ADR239WP"/>
    <property type="match status" value="1"/>
</dbReference>
<reference evidence="8 9" key="1">
    <citation type="submission" date="2017-11" db="EMBL/GenBank/DDBJ databases">
        <title>De novo assembly and phasing of dikaryotic genomes from two isolates of Puccinia coronata f. sp. avenae, the causal agent of oat crown rust.</title>
        <authorList>
            <person name="Miller M.E."/>
            <person name="Zhang Y."/>
            <person name="Omidvar V."/>
            <person name="Sperschneider J."/>
            <person name="Schwessinger B."/>
            <person name="Raley C."/>
            <person name="Palmer J.M."/>
            <person name="Garnica D."/>
            <person name="Upadhyaya N."/>
            <person name="Rathjen J."/>
            <person name="Taylor J.M."/>
            <person name="Park R.F."/>
            <person name="Dodds P.N."/>
            <person name="Hirsch C.D."/>
            <person name="Kianian S.F."/>
            <person name="Figueroa M."/>
        </authorList>
    </citation>
    <scope>NUCLEOTIDE SEQUENCE [LARGE SCALE GENOMIC DNA]</scope>
    <source>
        <strain evidence="8">12NC29</strain>
    </source>
</reference>